<dbReference type="Proteomes" id="UP000198406">
    <property type="component" value="Unassembled WGS sequence"/>
</dbReference>
<reference evidence="8 9" key="1">
    <citation type="journal article" date="2015" name="Plant Cell">
        <title>Oil accumulation by the oleaginous diatom Fistulifera solaris as revealed by the genome and transcriptome.</title>
        <authorList>
            <person name="Tanaka T."/>
            <person name="Maeda Y."/>
            <person name="Veluchamy A."/>
            <person name="Tanaka M."/>
            <person name="Abida H."/>
            <person name="Marechal E."/>
            <person name="Bowler C."/>
            <person name="Muto M."/>
            <person name="Sunaga Y."/>
            <person name="Tanaka M."/>
            <person name="Yoshino T."/>
            <person name="Taniguchi T."/>
            <person name="Fukuda Y."/>
            <person name="Nemoto M."/>
            <person name="Matsumoto M."/>
            <person name="Wong P.S."/>
            <person name="Aburatani S."/>
            <person name="Fujibuchi W."/>
        </authorList>
    </citation>
    <scope>NUCLEOTIDE SEQUENCE [LARGE SCALE GENOMIC DNA]</scope>
    <source>
        <strain evidence="8 9">JPCC DA0580</strain>
    </source>
</reference>
<comment type="caution">
    <text evidence="8">The sequence shown here is derived from an EMBL/GenBank/DDBJ whole genome shotgun (WGS) entry which is preliminary data.</text>
</comment>
<keyword evidence="6" id="KW-0732">Signal</keyword>
<proteinExistence type="inferred from homology"/>
<dbReference type="InterPro" id="IPR007627">
    <property type="entry name" value="RNA_pol_sigma70_r2"/>
</dbReference>
<name>A0A1Z5K2B0_FISSO</name>
<keyword evidence="9" id="KW-1185">Reference proteome</keyword>
<dbReference type="SUPFAM" id="SSF88946">
    <property type="entry name" value="Sigma2 domain of RNA polymerase sigma factors"/>
    <property type="match status" value="1"/>
</dbReference>
<dbReference type="GO" id="GO:0016987">
    <property type="term" value="F:sigma factor activity"/>
    <property type="evidence" value="ECO:0007669"/>
    <property type="project" value="UniProtKB-KW"/>
</dbReference>
<dbReference type="PANTHER" id="PTHR30603:SF47">
    <property type="entry name" value="RNA POLYMERASE SIGMA FACTOR SIGD, CHLOROPLASTIC"/>
    <property type="match status" value="1"/>
</dbReference>
<keyword evidence="3" id="KW-0731">Sigma factor</keyword>
<dbReference type="GO" id="GO:0006352">
    <property type="term" value="P:DNA-templated transcription initiation"/>
    <property type="evidence" value="ECO:0007669"/>
    <property type="project" value="InterPro"/>
</dbReference>
<keyword evidence="2" id="KW-0805">Transcription regulation</keyword>
<evidence type="ECO:0000256" key="6">
    <source>
        <dbReference type="SAM" id="SignalP"/>
    </source>
</evidence>
<evidence type="ECO:0000256" key="3">
    <source>
        <dbReference type="ARBA" id="ARBA00023082"/>
    </source>
</evidence>
<dbReference type="InterPro" id="IPR000943">
    <property type="entry name" value="RNA_pol_sigma70"/>
</dbReference>
<dbReference type="InterPro" id="IPR013325">
    <property type="entry name" value="RNA_pol_sigma_r2"/>
</dbReference>
<dbReference type="PANTHER" id="PTHR30603">
    <property type="entry name" value="RNA POLYMERASE SIGMA FACTOR RPO"/>
    <property type="match status" value="1"/>
</dbReference>
<evidence type="ECO:0000313" key="9">
    <source>
        <dbReference type="Proteomes" id="UP000198406"/>
    </source>
</evidence>
<dbReference type="SUPFAM" id="SSF88659">
    <property type="entry name" value="Sigma3 and sigma4 domains of RNA polymerase sigma factors"/>
    <property type="match status" value="2"/>
</dbReference>
<dbReference type="EMBL" id="BDSP01000147">
    <property type="protein sequence ID" value="GAX20319.1"/>
    <property type="molecule type" value="Genomic_DNA"/>
</dbReference>
<sequence length="426" mass="47841">MTYRLVFATIASAALLLSFATAFQPLQPQQTPKRMANLNVQSLAAPTEEKKTTNAASWPATGIPNHKILTKEQEQKLGKAIQKSRKLRQWLEQHSTKAQTPLDDAAIVYALSPSITSHESSLYHNYTQAQIDTILEKGHHAKQTLMMYNLRLVSKIAKKWAYMTHNNNGDYMSNANDGSLTRPSVQEAIQEGIEGLARAADRYDPTKNWRFSTYATYWITDSIRNCYASATNGHAMRLPSAYYETVVRYKSLIKEQYHLRQAPPPMEDLAAQMDMKLPRLQKILRVAQPPLSLDGPTSSFAGAGKSGIAEASTTMLGEILVMGTSEDPEALLEWSMLRGALEHALLTQLTPRERDVVRLRSGFDDGVTRTFREVSEDCYEGKISPVQVQVTWTKALKKLRSPQALSKYGWMSYFEMCDVDPETVTL</sequence>
<evidence type="ECO:0000313" key="8">
    <source>
        <dbReference type="EMBL" id="GAX20319.1"/>
    </source>
</evidence>
<accession>A0A1Z5K2B0</accession>
<dbReference type="InterPro" id="IPR036388">
    <property type="entry name" value="WH-like_DNA-bd_sf"/>
</dbReference>
<dbReference type="GO" id="GO:0003677">
    <property type="term" value="F:DNA binding"/>
    <property type="evidence" value="ECO:0007669"/>
    <property type="project" value="UniProtKB-KW"/>
</dbReference>
<dbReference type="Gene3D" id="1.20.120.1810">
    <property type="match status" value="1"/>
</dbReference>
<dbReference type="NCBIfam" id="TIGR02937">
    <property type="entry name" value="sigma70-ECF"/>
    <property type="match status" value="1"/>
</dbReference>
<evidence type="ECO:0000256" key="1">
    <source>
        <dbReference type="ARBA" id="ARBA00007788"/>
    </source>
</evidence>
<evidence type="ECO:0000256" key="4">
    <source>
        <dbReference type="ARBA" id="ARBA00023125"/>
    </source>
</evidence>
<dbReference type="InterPro" id="IPR050239">
    <property type="entry name" value="Sigma-70_RNA_pol_init_factors"/>
</dbReference>
<dbReference type="InParanoid" id="A0A1Z5K2B0"/>
<dbReference type="InterPro" id="IPR014284">
    <property type="entry name" value="RNA_pol_sigma-70_dom"/>
</dbReference>
<feature type="chain" id="PRO_5012848635" description="RNA polymerase sigma-70 region 2 domain-containing protein" evidence="6">
    <location>
        <begin position="23"/>
        <end position="426"/>
    </location>
</feature>
<dbReference type="PRINTS" id="PR00046">
    <property type="entry name" value="SIGMA70FCT"/>
</dbReference>
<dbReference type="AlphaFoldDB" id="A0A1Z5K2B0"/>
<comment type="similarity">
    <text evidence="1">Belongs to the sigma-70 factor family.</text>
</comment>
<dbReference type="Gene3D" id="1.10.10.10">
    <property type="entry name" value="Winged helix-like DNA-binding domain superfamily/Winged helix DNA-binding domain"/>
    <property type="match status" value="2"/>
</dbReference>
<feature type="signal peptide" evidence="6">
    <location>
        <begin position="1"/>
        <end position="22"/>
    </location>
</feature>
<organism evidence="8 9">
    <name type="scientific">Fistulifera solaris</name>
    <name type="common">Oleaginous diatom</name>
    <dbReference type="NCBI Taxonomy" id="1519565"/>
    <lineage>
        <taxon>Eukaryota</taxon>
        <taxon>Sar</taxon>
        <taxon>Stramenopiles</taxon>
        <taxon>Ochrophyta</taxon>
        <taxon>Bacillariophyta</taxon>
        <taxon>Bacillariophyceae</taxon>
        <taxon>Bacillariophycidae</taxon>
        <taxon>Naviculales</taxon>
        <taxon>Naviculaceae</taxon>
        <taxon>Fistulifera</taxon>
    </lineage>
</organism>
<dbReference type="InterPro" id="IPR013324">
    <property type="entry name" value="RNA_pol_sigma_r3/r4-like"/>
</dbReference>
<feature type="domain" description="RNA polymerase sigma-70 region 2" evidence="7">
    <location>
        <begin position="184"/>
        <end position="225"/>
    </location>
</feature>
<gene>
    <name evidence="8" type="ORF">FisN_9Hh027</name>
</gene>
<evidence type="ECO:0000259" key="7">
    <source>
        <dbReference type="Pfam" id="PF04542"/>
    </source>
</evidence>
<dbReference type="Pfam" id="PF04542">
    <property type="entry name" value="Sigma70_r2"/>
    <property type="match status" value="1"/>
</dbReference>
<dbReference type="OrthoDB" id="47406at2759"/>
<keyword evidence="5" id="KW-0804">Transcription</keyword>
<evidence type="ECO:0000256" key="5">
    <source>
        <dbReference type="ARBA" id="ARBA00023163"/>
    </source>
</evidence>
<keyword evidence="4" id="KW-0238">DNA-binding</keyword>
<protein>
    <recommendedName>
        <fullName evidence="7">RNA polymerase sigma-70 region 2 domain-containing protein</fullName>
    </recommendedName>
</protein>
<evidence type="ECO:0000256" key="2">
    <source>
        <dbReference type="ARBA" id="ARBA00023015"/>
    </source>
</evidence>